<evidence type="ECO:0000313" key="2">
    <source>
        <dbReference type="Proteomes" id="UP000050491"/>
    </source>
</evidence>
<dbReference type="PATRIC" id="fig|1481663.12.peg.2466"/>
<organism evidence="1 2">
    <name type="scientific">Vibrio metoecus</name>
    <dbReference type="NCBI Taxonomy" id="1481663"/>
    <lineage>
        <taxon>Bacteria</taxon>
        <taxon>Pseudomonadati</taxon>
        <taxon>Pseudomonadota</taxon>
        <taxon>Gammaproteobacteria</taxon>
        <taxon>Vibrionales</taxon>
        <taxon>Vibrionaceae</taxon>
        <taxon>Vibrio</taxon>
    </lineage>
</organism>
<dbReference type="InterPro" id="IPR001646">
    <property type="entry name" value="5peptide_repeat"/>
</dbReference>
<sequence length="199" mass="22944">MKSLKSGEQYLGVSFEKLELSENSFKDIEFEECHFSDCDLSGAQFQNCKFVSCEFERCNLSLASFPNARLFGVSFQDSKLVGIDWTRATWPVYHLDFELKFQRCILNDASFFGLTLNELTFDECKLHDVDFREGNFASSTMCYCDFTHSLFMRTNLQKVDFSESTNYAINVLENQVKGAKFSRYEALNLLECLGIELVD</sequence>
<accession>A0A0Q0TDP5</accession>
<dbReference type="PANTHER" id="PTHR42999:SF1">
    <property type="entry name" value="PENTAPEPTIDE REPEAT-CONTAINING PROTEIN"/>
    <property type="match status" value="1"/>
</dbReference>
<dbReference type="AlphaFoldDB" id="A0A0Q0TDP5"/>
<reference evidence="1 2" key="1">
    <citation type="journal article" date="2015" name="Genome Biol. Evol.">
        <title>The Dynamics of Genetic Interactions between Vibrio metoecus and Vibrio cholerae, Two Close Relatives Co-Occurring in the Environment.</title>
        <authorList>
            <person name="Orata F.D."/>
            <person name="Kirchberger P.C."/>
            <person name="Meheust R."/>
            <person name="Barlow E.J."/>
            <person name="Tarr C.L."/>
            <person name="Boucher Y."/>
        </authorList>
    </citation>
    <scope>NUCLEOTIDE SEQUENCE [LARGE SCALE GENOMIC DNA]</scope>
    <source>
        <strain evidence="1 2">YB5B04</strain>
    </source>
</reference>
<dbReference type="OrthoDB" id="5290767at2"/>
<dbReference type="PANTHER" id="PTHR42999">
    <property type="entry name" value="ANTIBIOTIC RESISTANCE PROTEIN MCBG"/>
    <property type="match status" value="1"/>
</dbReference>
<comment type="caution">
    <text evidence="1">The sequence shown here is derived from an EMBL/GenBank/DDBJ whole genome shotgun (WGS) entry which is preliminary data.</text>
</comment>
<dbReference type="Gene3D" id="2.160.20.80">
    <property type="entry name" value="E3 ubiquitin-protein ligase SopA"/>
    <property type="match status" value="1"/>
</dbReference>
<dbReference type="SUPFAM" id="SSF141571">
    <property type="entry name" value="Pentapeptide repeat-like"/>
    <property type="match status" value="1"/>
</dbReference>
<dbReference type="Pfam" id="PF13599">
    <property type="entry name" value="Pentapeptide_4"/>
    <property type="match status" value="1"/>
</dbReference>
<evidence type="ECO:0000313" key="1">
    <source>
        <dbReference type="EMBL" id="KQA97961.1"/>
    </source>
</evidence>
<dbReference type="InterPro" id="IPR052949">
    <property type="entry name" value="PA_immunity-related"/>
</dbReference>
<gene>
    <name evidence="1" type="ORF">XV92_17695</name>
</gene>
<dbReference type="Proteomes" id="UP000050491">
    <property type="component" value="Unassembled WGS sequence"/>
</dbReference>
<dbReference type="EMBL" id="LBGP01000028">
    <property type="protein sequence ID" value="KQA97961.1"/>
    <property type="molecule type" value="Genomic_DNA"/>
</dbReference>
<name>A0A0Q0TDP5_VIBMT</name>
<dbReference type="Pfam" id="PF00805">
    <property type="entry name" value="Pentapeptide"/>
    <property type="match status" value="1"/>
</dbReference>
<proteinExistence type="predicted"/>
<protein>
    <submittedName>
        <fullName evidence="1">Pentapeptide repeat protein McbG</fullName>
    </submittedName>
</protein>
<dbReference type="RefSeq" id="WP_055065324.1">
    <property type="nucleotide sequence ID" value="NZ_LBGP01000028.1"/>
</dbReference>